<evidence type="ECO:0000256" key="1">
    <source>
        <dbReference type="SAM" id="MobiDB-lite"/>
    </source>
</evidence>
<sequence length="574" mass="65519">MFLLQQAAAVEPAVEQAPEGQDVGRLQVNASWFQSDNWLSAVGSAYKRNLTSKRTDIRKRAMLNIYVTRSWLRLYTRNWEKVSIWRWSTRGLWMNSTRRLVKIYAQNLAAVVIMKERMGLMKSEENALQEEANKRVLAMESGARDLQSRLDREEVARSEATLKMEQAVCGRGGEEDPGTKGDGKIYLNDDGEACKIDKRGVPYRRERESTTRPSGKEQKKQRKDRKRAAVGKKVIDRMLDKMVFPKIVQCDKIDLELASCCTEGWEWAQESVQQQLQEEFLEDVIPAVPACSVFNEDWIPAMPCTTSLPPKLRVKNTDYRNCFSSMVTLPVTRKEMISNPKAMEAFMKEWKGLWDQEVFDFTQTREYDDVKKGQKVHMVKDQNMEAALFQDLGNSLATLDASRRSMDIQTQEQCGSNTGTPQYKRLLLVSYVDDLKMAGPKEQLPAGWTMLRKELRLEEETTPLGLYLGCRISKGEAVLHDKTHVQTVTYDMETCLDMTVKEYCDVTGFDPAKFRMVPSPGPAGETKNHPARAPVRNGKSHRCTWCGHTMPVDEDGRLIPPPPVPKRPTEEEVD</sequence>
<evidence type="ECO:0008006" key="4">
    <source>
        <dbReference type="Google" id="ProtNLM"/>
    </source>
</evidence>
<feature type="region of interest" description="Disordered" evidence="1">
    <location>
        <begin position="552"/>
        <end position="574"/>
    </location>
</feature>
<feature type="region of interest" description="Disordered" evidence="1">
    <location>
        <begin position="198"/>
        <end position="228"/>
    </location>
</feature>
<name>A0A1Q9EC31_SYMMI</name>
<feature type="compositionally biased region" description="Basic residues" evidence="1">
    <location>
        <begin position="219"/>
        <end position="228"/>
    </location>
</feature>
<dbReference type="EMBL" id="LSRX01000198">
    <property type="protein sequence ID" value="OLQ04951.1"/>
    <property type="molecule type" value="Genomic_DNA"/>
</dbReference>
<feature type="compositionally biased region" description="Basic and acidic residues" evidence="1">
    <location>
        <begin position="198"/>
        <end position="218"/>
    </location>
</feature>
<dbReference type="Proteomes" id="UP000186817">
    <property type="component" value="Unassembled WGS sequence"/>
</dbReference>
<accession>A0A1Q9EC31</accession>
<evidence type="ECO:0000313" key="2">
    <source>
        <dbReference type="EMBL" id="OLQ04951.1"/>
    </source>
</evidence>
<dbReference type="OrthoDB" id="10286167at2759"/>
<gene>
    <name evidence="2" type="ORF">AK812_SmicGene11922</name>
</gene>
<reference evidence="2 3" key="1">
    <citation type="submission" date="2016-02" db="EMBL/GenBank/DDBJ databases">
        <title>Genome analysis of coral dinoflagellate symbionts highlights evolutionary adaptations to a symbiotic lifestyle.</title>
        <authorList>
            <person name="Aranda M."/>
            <person name="Li Y."/>
            <person name="Liew Y.J."/>
            <person name="Baumgarten S."/>
            <person name="Simakov O."/>
            <person name="Wilson M."/>
            <person name="Piel J."/>
            <person name="Ashoor H."/>
            <person name="Bougouffa S."/>
            <person name="Bajic V.B."/>
            <person name="Ryu T."/>
            <person name="Ravasi T."/>
            <person name="Bayer T."/>
            <person name="Micklem G."/>
            <person name="Kim H."/>
            <person name="Bhak J."/>
            <person name="Lajeunesse T.C."/>
            <person name="Voolstra C.R."/>
        </authorList>
    </citation>
    <scope>NUCLEOTIDE SEQUENCE [LARGE SCALE GENOMIC DNA]</scope>
    <source>
        <strain evidence="2 3">CCMP2467</strain>
    </source>
</reference>
<comment type="caution">
    <text evidence="2">The sequence shown here is derived from an EMBL/GenBank/DDBJ whole genome shotgun (WGS) entry which is preliminary data.</text>
</comment>
<organism evidence="2 3">
    <name type="scientific">Symbiodinium microadriaticum</name>
    <name type="common">Dinoflagellate</name>
    <name type="synonym">Zooxanthella microadriatica</name>
    <dbReference type="NCBI Taxonomy" id="2951"/>
    <lineage>
        <taxon>Eukaryota</taxon>
        <taxon>Sar</taxon>
        <taxon>Alveolata</taxon>
        <taxon>Dinophyceae</taxon>
        <taxon>Suessiales</taxon>
        <taxon>Symbiodiniaceae</taxon>
        <taxon>Symbiodinium</taxon>
    </lineage>
</organism>
<dbReference type="AlphaFoldDB" id="A0A1Q9EC31"/>
<protein>
    <recommendedName>
        <fullName evidence="4">Reverse transcriptase Ty1/copia-type domain-containing protein</fullName>
    </recommendedName>
</protein>
<proteinExistence type="predicted"/>
<evidence type="ECO:0000313" key="3">
    <source>
        <dbReference type="Proteomes" id="UP000186817"/>
    </source>
</evidence>
<keyword evidence="3" id="KW-1185">Reference proteome</keyword>